<gene>
    <name evidence="5" type="primary">adk</name>
    <name evidence="9" type="ORF">SAMN05444398_101867</name>
</gene>
<dbReference type="Proteomes" id="UP000183974">
    <property type="component" value="Unassembled WGS sequence"/>
</dbReference>
<dbReference type="GO" id="GO:0005737">
    <property type="term" value="C:cytoplasm"/>
    <property type="evidence" value="ECO:0007669"/>
    <property type="project" value="UniProtKB-SubCell"/>
</dbReference>
<dbReference type="InterPro" id="IPR027417">
    <property type="entry name" value="P-loop_NTPase"/>
</dbReference>
<evidence type="ECO:0000313" key="10">
    <source>
        <dbReference type="Proteomes" id="UP000183974"/>
    </source>
</evidence>
<comment type="domain">
    <text evidence="5">Consists of three domains, a large central CORE domain and two small peripheral domains, NMPbind and LID, which undergo movements during catalysis. The LID domain closes over the site of phosphoryl transfer upon ATP binding. Assembling and dissambling the active center during each catalytic cycle provides an effective means to prevent ATP hydrolysis. Some bacteria have evolved a zinc-coordinating structure that stabilizes the LID domain.</text>
</comment>
<dbReference type="Pfam" id="PF05191">
    <property type="entry name" value="ADK_lid"/>
    <property type="match status" value="1"/>
</dbReference>
<feature type="binding site" evidence="5">
    <location>
        <begin position="20"/>
        <end position="25"/>
    </location>
    <ligand>
        <name>ATP</name>
        <dbReference type="ChEBI" id="CHEBI:30616"/>
    </ligand>
</feature>
<dbReference type="CDD" id="cd01428">
    <property type="entry name" value="ADK"/>
    <property type="match status" value="1"/>
</dbReference>
<evidence type="ECO:0000259" key="8">
    <source>
        <dbReference type="Pfam" id="PF05191"/>
    </source>
</evidence>
<name>A0A1M6YHK9_9RHOB</name>
<dbReference type="NCBIfam" id="NF011100">
    <property type="entry name" value="PRK14527.1"/>
    <property type="match status" value="1"/>
</dbReference>
<proteinExistence type="inferred from homology"/>
<dbReference type="InterPro" id="IPR033690">
    <property type="entry name" value="Adenylat_kinase_CS"/>
</dbReference>
<comment type="pathway">
    <text evidence="5">Purine metabolism; AMP biosynthesis via salvage pathway; AMP from ADP: step 1/1.</text>
</comment>
<dbReference type="InterPro" id="IPR000850">
    <property type="entry name" value="Adenylat/UMP-CMP_kin"/>
</dbReference>
<dbReference type="OrthoDB" id="9805030at2"/>
<dbReference type="GO" id="GO:0005524">
    <property type="term" value="F:ATP binding"/>
    <property type="evidence" value="ECO:0007669"/>
    <property type="project" value="UniProtKB-UniRule"/>
</dbReference>
<feature type="binding site" evidence="5">
    <location>
        <position position="163"/>
    </location>
    <ligand>
        <name>Zn(2+)</name>
        <dbReference type="ChEBI" id="CHEBI:29105"/>
        <note>structural</note>
    </ligand>
</feature>
<feature type="binding site" evidence="5">
    <location>
        <position position="143"/>
    </location>
    <ligand>
        <name>Zn(2+)</name>
        <dbReference type="ChEBI" id="CHEBI:29105"/>
        <note>structural</note>
    </ligand>
</feature>
<comment type="similarity">
    <text evidence="5 6">Belongs to the adenylate kinase family.</text>
</comment>
<dbReference type="AlphaFoldDB" id="A0A1M6YHK9"/>
<dbReference type="EC" id="2.7.4.3" evidence="5 7"/>
<dbReference type="SUPFAM" id="SSF52540">
    <property type="entry name" value="P-loop containing nucleoside triphosphate hydrolases"/>
    <property type="match status" value="1"/>
</dbReference>
<comment type="function">
    <text evidence="5">Catalyzes the reversible transfer of the terminal phosphate group between ATP and AMP. Plays an important role in cellular energy homeostasis and in adenine nucleotide metabolism.</text>
</comment>
<evidence type="ECO:0000256" key="4">
    <source>
        <dbReference type="ARBA" id="ARBA00022777"/>
    </source>
</evidence>
<dbReference type="NCBIfam" id="NF001381">
    <property type="entry name" value="PRK00279.1-3"/>
    <property type="match status" value="1"/>
</dbReference>
<dbReference type="FunFam" id="3.40.50.300:FF:000106">
    <property type="entry name" value="Adenylate kinase mitochondrial"/>
    <property type="match status" value="1"/>
</dbReference>
<dbReference type="STRING" id="337701.SAMN05444398_101867"/>
<feature type="binding site" evidence="5">
    <location>
        <position position="171"/>
    </location>
    <ligand>
        <name>AMP</name>
        <dbReference type="ChEBI" id="CHEBI:456215"/>
    </ligand>
</feature>
<comment type="caution">
    <text evidence="5">Lacks conserved residue(s) required for the propagation of feature annotation.</text>
</comment>
<feature type="binding site" evidence="5">
    <location>
        <begin position="95"/>
        <end position="98"/>
    </location>
    <ligand>
        <name>AMP</name>
        <dbReference type="ChEBI" id="CHEBI:456215"/>
    </ligand>
</feature>
<evidence type="ECO:0000313" key="9">
    <source>
        <dbReference type="EMBL" id="SHL17737.1"/>
    </source>
</evidence>
<protein>
    <recommendedName>
        <fullName evidence="5 7">Adenylate kinase</fullName>
        <shortName evidence="5">AK</shortName>
        <ecNumber evidence="5 7">2.7.4.3</ecNumber>
    </recommendedName>
    <alternativeName>
        <fullName evidence="5">ATP-AMP transphosphorylase</fullName>
    </alternativeName>
    <alternativeName>
        <fullName evidence="5">ATP:AMP phosphotransferase</fullName>
    </alternativeName>
    <alternativeName>
        <fullName evidence="5">Adenylate monophosphate kinase</fullName>
    </alternativeName>
</protein>
<keyword evidence="10" id="KW-1185">Reference proteome</keyword>
<feature type="region of interest" description="NMP" evidence="5">
    <location>
        <begin position="40"/>
        <end position="69"/>
    </location>
</feature>
<comment type="subunit">
    <text evidence="5 7">Monomer.</text>
</comment>
<keyword evidence="3 5" id="KW-0547">Nucleotide-binding</keyword>
<keyword evidence="1 5" id="KW-0808">Transferase</keyword>
<reference evidence="9 10" key="1">
    <citation type="submission" date="2016-11" db="EMBL/GenBank/DDBJ databases">
        <authorList>
            <person name="Jaros S."/>
            <person name="Januszkiewicz K."/>
            <person name="Wedrychowicz H."/>
        </authorList>
    </citation>
    <scope>NUCLEOTIDE SEQUENCE [LARGE SCALE GENOMIC DNA]</scope>
    <source>
        <strain evidence="9 10">DSM 29589</strain>
    </source>
</reference>
<accession>A0A1M6YHK9</accession>
<dbReference type="UniPathway" id="UPA00588">
    <property type="reaction ID" value="UER00649"/>
</dbReference>
<comment type="subcellular location">
    <subcellularLocation>
        <location evidence="5 7">Cytoplasm</location>
    </subcellularLocation>
</comment>
<dbReference type="PANTHER" id="PTHR23359">
    <property type="entry name" value="NUCLEOTIDE KINASE"/>
    <property type="match status" value="1"/>
</dbReference>
<keyword evidence="5 7" id="KW-0067">ATP-binding</keyword>
<dbReference type="GO" id="GO:0044209">
    <property type="term" value="P:AMP salvage"/>
    <property type="evidence" value="ECO:0007669"/>
    <property type="project" value="UniProtKB-UniRule"/>
</dbReference>
<sequence>MDGTATSKTTANLVLLGPPGAGKGTQARKLEETFGLIQLSTGDLLRTAVAAGTEAGKKAKAVMEAGELVSDDIVIAILRDRMAEPDCAKGVILDGFPRTTVQAEALDTLMQDTGQSITAAISLEVQDDAMVDRISGRYTCAKCGEGYHDRFKRPETEGVCDRCGGTEMTRRADDNAETVAQRLKAYHAQTAPLIAYYNDKNVLHRIDAMRAIDAITKEMKSVVQMATT</sequence>
<feature type="binding site" evidence="5">
    <location>
        <begin position="67"/>
        <end position="69"/>
    </location>
    <ligand>
        <name>AMP</name>
        <dbReference type="ChEBI" id="CHEBI:456215"/>
    </ligand>
</feature>
<dbReference type="InterPro" id="IPR007862">
    <property type="entry name" value="Adenylate_kinase_lid-dom"/>
</dbReference>
<dbReference type="NCBIfam" id="TIGR01351">
    <property type="entry name" value="adk"/>
    <property type="match status" value="1"/>
</dbReference>
<dbReference type="PROSITE" id="PS00113">
    <property type="entry name" value="ADENYLATE_KINASE"/>
    <property type="match status" value="1"/>
</dbReference>
<dbReference type="NCBIfam" id="NF001380">
    <property type="entry name" value="PRK00279.1-2"/>
    <property type="match status" value="1"/>
</dbReference>
<evidence type="ECO:0000256" key="7">
    <source>
        <dbReference type="RuleBase" id="RU003331"/>
    </source>
</evidence>
<feature type="binding site" evidence="5">
    <location>
        <position position="160"/>
    </location>
    <ligand>
        <name>Zn(2+)</name>
        <dbReference type="ChEBI" id="CHEBI:29105"/>
        <note>structural</note>
    </ligand>
</feature>
<dbReference type="PRINTS" id="PR00094">
    <property type="entry name" value="ADENYLTKNASE"/>
</dbReference>
<dbReference type="GO" id="GO:0008270">
    <property type="term" value="F:zinc ion binding"/>
    <property type="evidence" value="ECO:0007669"/>
    <property type="project" value="UniProtKB-UniRule"/>
</dbReference>
<feature type="binding site" evidence="5">
    <location>
        <position position="137"/>
    </location>
    <ligand>
        <name>ATP</name>
        <dbReference type="ChEBI" id="CHEBI:30616"/>
    </ligand>
</feature>
<feature type="binding site" evidence="5">
    <location>
        <position position="46"/>
    </location>
    <ligand>
        <name>AMP</name>
        <dbReference type="ChEBI" id="CHEBI:456215"/>
    </ligand>
</feature>
<feature type="binding site" evidence="5">
    <location>
        <position position="140"/>
    </location>
    <ligand>
        <name>Zn(2+)</name>
        <dbReference type="ChEBI" id="CHEBI:29105"/>
        <note>structural</note>
    </ligand>
</feature>
<keyword evidence="5" id="KW-0862">Zinc</keyword>
<keyword evidence="4 5" id="KW-0418">Kinase</keyword>
<dbReference type="EMBL" id="FRBR01000001">
    <property type="protein sequence ID" value="SHL17737.1"/>
    <property type="molecule type" value="Genomic_DNA"/>
</dbReference>
<dbReference type="Gene3D" id="3.40.50.300">
    <property type="entry name" value="P-loop containing nucleotide triphosphate hydrolases"/>
    <property type="match status" value="1"/>
</dbReference>
<feature type="binding site" evidence="5">
    <location>
        <position position="41"/>
    </location>
    <ligand>
        <name>AMP</name>
        <dbReference type="ChEBI" id="CHEBI:456215"/>
    </ligand>
</feature>
<dbReference type="Pfam" id="PF00406">
    <property type="entry name" value="ADK"/>
    <property type="match status" value="1"/>
</dbReference>
<dbReference type="HAMAP" id="MF_00235">
    <property type="entry name" value="Adenylate_kinase_Adk"/>
    <property type="match status" value="1"/>
</dbReference>
<keyword evidence="5" id="KW-0963">Cytoplasm</keyword>
<comment type="catalytic activity">
    <reaction evidence="5 7">
        <text>AMP + ATP = 2 ADP</text>
        <dbReference type="Rhea" id="RHEA:12973"/>
        <dbReference type="ChEBI" id="CHEBI:30616"/>
        <dbReference type="ChEBI" id="CHEBI:456215"/>
        <dbReference type="ChEBI" id="CHEBI:456216"/>
        <dbReference type="EC" id="2.7.4.3"/>
    </reaction>
</comment>
<evidence type="ECO:0000256" key="6">
    <source>
        <dbReference type="RuleBase" id="RU003330"/>
    </source>
</evidence>
<dbReference type="RefSeq" id="WP_073033085.1">
    <property type="nucleotide sequence ID" value="NZ_BMLR01000001.1"/>
</dbReference>
<evidence type="ECO:0000256" key="3">
    <source>
        <dbReference type="ARBA" id="ARBA00022741"/>
    </source>
</evidence>
<evidence type="ECO:0000256" key="5">
    <source>
        <dbReference type="HAMAP-Rule" id="MF_00235"/>
    </source>
</evidence>
<evidence type="ECO:0000256" key="1">
    <source>
        <dbReference type="ARBA" id="ARBA00022679"/>
    </source>
</evidence>
<keyword evidence="5" id="KW-0479">Metal-binding</keyword>
<dbReference type="GO" id="GO:0004017">
    <property type="term" value="F:AMP kinase activity"/>
    <property type="evidence" value="ECO:0007669"/>
    <property type="project" value="UniProtKB-UniRule"/>
</dbReference>
<feature type="binding site" evidence="5">
    <location>
        <position position="210"/>
    </location>
    <ligand>
        <name>ATP</name>
        <dbReference type="ChEBI" id="CHEBI:30616"/>
    </ligand>
</feature>
<feature type="binding site" evidence="5">
    <location>
        <position position="102"/>
    </location>
    <ligand>
        <name>AMP</name>
        <dbReference type="ChEBI" id="CHEBI:456215"/>
    </ligand>
</feature>
<feature type="binding site" evidence="5">
    <location>
        <position position="182"/>
    </location>
    <ligand>
        <name>AMP</name>
        <dbReference type="ChEBI" id="CHEBI:456215"/>
    </ligand>
</feature>
<dbReference type="InterPro" id="IPR006259">
    <property type="entry name" value="Adenyl_kin_sub"/>
</dbReference>
<keyword evidence="2 5" id="KW-0545">Nucleotide biosynthesis</keyword>
<evidence type="ECO:0000256" key="2">
    <source>
        <dbReference type="ARBA" id="ARBA00022727"/>
    </source>
</evidence>
<organism evidence="9 10">
    <name type="scientific">Roseovarius pacificus</name>
    <dbReference type="NCBI Taxonomy" id="337701"/>
    <lineage>
        <taxon>Bacteria</taxon>
        <taxon>Pseudomonadati</taxon>
        <taxon>Pseudomonadota</taxon>
        <taxon>Alphaproteobacteria</taxon>
        <taxon>Rhodobacterales</taxon>
        <taxon>Roseobacteraceae</taxon>
        <taxon>Roseovarius</taxon>
    </lineage>
</organism>
<feature type="domain" description="Adenylate kinase active site lid" evidence="8">
    <location>
        <begin position="137"/>
        <end position="173"/>
    </location>
</feature>